<gene>
    <name evidence="2" type="ORF">Dsin_013598</name>
</gene>
<evidence type="ECO:0000313" key="2">
    <source>
        <dbReference type="EMBL" id="KAK3219628.1"/>
    </source>
</evidence>
<sequence length="181" mass="20288">MGDCVLICCGEFAAFDKAQMVIPVKPQHHDDDNRSGGAIQLSTRGSSSCHRSPLGSEDEIRRRSSSSKSSYVKEAAIDSKKRGMVLPFEPYSINFDEITYSVNMPQLVLLRRGGQEIYVGPLGRHSSHVIQYFEAIEGVNKIKEGYNPATWMLEVTTVAQELTLSVDFAEIYKNSDLYRYI</sequence>
<comment type="caution">
    <text evidence="2">The sequence shown here is derived from an EMBL/GenBank/DDBJ whole genome shotgun (WGS) entry which is preliminary data.</text>
</comment>
<dbReference type="PANTHER" id="PTHR48040">
    <property type="entry name" value="PLEIOTROPIC DRUG RESISTANCE PROTEIN 1-LIKE ISOFORM X1"/>
    <property type="match status" value="1"/>
</dbReference>
<name>A0AAE0AK98_9ROSI</name>
<reference evidence="2" key="1">
    <citation type="journal article" date="2023" name="Plant J.">
        <title>Genome sequences and population genomics provide insights into the demographic history, inbreeding, and mutation load of two 'living fossil' tree species of Dipteronia.</title>
        <authorList>
            <person name="Feng Y."/>
            <person name="Comes H.P."/>
            <person name="Chen J."/>
            <person name="Zhu S."/>
            <person name="Lu R."/>
            <person name="Zhang X."/>
            <person name="Li P."/>
            <person name="Qiu J."/>
            <person name="Olsen K.M."/>
            <person name="Qiu Y."/>
        </authorList>
    </citation>
    <scope>NUCLEOTIDE SEQUENCE</scope>
    <source>
        <strain evidence="2">NBL</strain>
    </source>
</reference>
<organism evidence="2 3">
    <name type="scientific">Dipteronia sinensis</name>
    <dbReference type="NCBI Taxonomy" id="43782"/>
    <lineage>
        <taxon>Eukaryota</taxon>
        <taxon>Viridiplantae</taxon>
        <taxon>Streptophyta</taxon>
        <taxon>Embryophyta</taxon>
        <taxon>Tracheophyta</taxon>
        <taxon>Spermatophyta</taxon>
        <taxon>Magnoliopsida</taxon>
        <taxon>eudicotyledons</taxon>
        <taxon>Gunneridae</taxon>
        <taxon>Pentapetalae</taxon>
        <taxon>rosids</taxon>
        <taxon>malvids</taxon>
        <taxon>Sapindales</taxon>
        <taxon>Sapindaceae</taxon>
        <taxon>Hippocastanoideae</taxon>
        <taxon>Acereae</taxon>
        <taxon>Dipteronia</taxon>
    </lineage>
</organism>
<feature type="region of interest" description="Disordered" evidence="1">
    <location>
        <begin position="26"/>
        <end position="67"/>
    </location>
</feature>
<keyword evidence="3" id="KW-1185">Reference proteome</keyword>
<dbReference type="Proteomes" id="UP001281410">
    <property type="component" value="Unassembled WGS sequence"/>
</dbReference>
<proteinExistence type="predicted"/>
<dbReference type="EMBL" id="JANJYJ010000004">
    <property type="protein sequence ID" value="KAK3219628.1"/>
    <property type="molecule type" value="Genomic_DNA"/>
</dbReference>
<dbReference type="PANTHER" id="PTHR48040:SF35">
    <property type="entry name" value="ABC TRANSPORTER G FAMILY MEMBER 39-LIKE"/>
    <property type="match status" value="1"/>
</dbReference>
<accession>A0AAE0AK98</accession>
<evidence type="ECO:0000313" key="3">
    <source>
        <dbReference type="Proteomes" id="UP001281410"/>
    </source>
</evidence>
<dbReference type="AlphaFoldDB" id="A0AAE0AK98"/>
<evidence type="ECO:0000256" key="1">
    <source>
        <dbReference type="SAM" id="MobiDB-lite"/>
    </source>
</evidence>
<feature type="compositionally biased region" description="Polar residues" evidence="1">
    <location>
        <begin position="40"/>
        <end position="50"/>
    </location>
</feature>
<protein>
    <submittedName>
        <fullName evidence="2">Uncharacterized protein</fullName>
    </submittedName>
</protein>